<proteinExistence type="predicted"/>
<dbReference type="AlphaFoldDB" id="A0A9P8AQU6"/>
<evidence type="ECO:0000313" key="2">
    <source>
        <dbReference type="EMBL" id="KAG7444380.1"/>
    </source>
</evidence>
<keyword evidence="1" id="KW-0812">Transmembrane</keyword>
<comment type="caution">
    <text evidence="2">The sequence shown here is derived from an EMBL/GenBank/DDBJ whole genome shotgun (WGS) entry which is preliminary data.</text>
</comment>
<name>A0A9P8AQU6_9AGAR</name>
<reference evidence="2" key="1">
    <citation type="submission" date="2020-11" db="EMBL/GenBank/DDBJ databases">
        <title>Adaptations for nitrogen fixation in a non-lichenized fungal sporocarp promotes dispersal by wood-feeding termites.</title>
        <authorList>
            <consortium name="DOE Joint Genome Institute"/>
            <person name="Koch R.A."/>
            <person name="Yoon G."/>
            <person name="Arayal U."/>
            <person name="Lail K."/>
            <person name="Amirebrahimi M."/>
            <person name="Labutti K."/>
            <person name="Lipzen A."/>
            <person name="Riley R."/>
            <person name="Barry K."/>
            <person name="Henrissat B."/>
            <person name="Grigoriev I.V."/>
            <person name="Herr J.R."/>
            <person name="Aime M.C."/>
        </authorList>
    </citation>
    <scope>NUCLEOTIDE SEQUENCE</scope>
    <source>
        <strain evidence="2">MCA 3950</strain>
    </source>
</reference>
<evidence type="ECO:0000256" key="1">
    <source>
        <dbReference type="SAM" id="Phobius"/>
    </source>
</evidence>
<gene>
    <name evidence="2" type="ORF">BT62DRAFT_1077720</name>
</gene>
<dbReference type="EMBL" id="MU250540">
    <property type="protein sequence ID" value="KAG7444380.1"/>
    <property type="molecule type" value="Genomic_DNA"/>
</dbReference>
<accession>A0A9P8AQU6</accession>
<sequence length="102" mass="11180">MISPDLGVASMAIALAPGFAISVFISIFYDLSLFSKPRATDNVTAPPTRARIPGIGHYTRYLGHHRVDIGRYIPISTSRTVHFPTDLEKKAPVSTPMTRQTP</sequence>
<evidence type="ECO:0000313" key="3">
    <source>
        <dbReference type="Proteomes" id="UP000812287"/>
    </source>
</evidence>
<dbReference type="Proteomes" id="UP000812287">
    <property type="component" value="Unassembled WGS sequence"/>
</dbReference>
<keyword evidence="3" id="KW-1185">Reference proteome</keyword>
<keyword evidence="1" id="KW-0472">Membrane</keyword>
<dbReference type="RefSeq" id="XP_043037880.1">
    <property type="nucleotide sequence ID" value="XM_043179328.1"/>
</dbReference>
<dbReference type="GeneID" id="66101622"/>
<feature type="transmembrane region" description="Helical" evidence="1">
    <location>
        <begin position="6"/>
        <end position="29"/>
    </location>
</feature>
<organism evidence="2 3">
    <name type="scientific">Guyanagaster necrorhizus</name>
    <dbReference type="NCBI Taxonomy" id="856835"/>
    <lineage>
        <taxon>Eukaryota</taxon>
        <taxon>Fungi</taxon>
        <taxon>Dikarya</taxon>
        <taxon>Basidiomycota</taxon>
        <taxon>Agaricomycotina</taxon>
        <taxon>Agaricomycetes</taxon>
        <taxon>Agaricomycetidae</taxon>
        <taxon>Agaricales</taxon>
        <taxon>Marasmiineae</taxon>
        <taxon>Physalacriaceae</taxon>
        <taxon>Guyanagaster</taxon>
    </lineage>
</organism>
<protein>
    <submittedName>
        <fullName evidence="2">Uncharacterized protein</fullName>
    </submittedName>
</protein>
<keyword evidence="1" id="KW-1133">Transmembrane helix</keyword>